<comment type="caution">
    <text evidence="8">The sequence shown here is derived from an EMBL/GenBank/DDBJ whole genome shotgun (WGS) entry which is preliminary data.</text>
</comment>
<feature type="transmembrane region" description="Helical" evidence="6">
    <location>
        <begin position="153"/>
        <end position="171"/>
    </location>
</feature>
<keyword evidence="5 6" id="KW-0472">Membrane</keyword>
<feature type="transmembrane region" description="Helical" evidence="6">
    <location>
        <begin position="376"/>
        <end position="397"/>
    </location>
</feature>
<reference evidence="8 9" key="1">
    <citation type="submission" date="2018-04" db="EMBL/GenBank/DDBJ databases">
        <title>Genomic Encyclopedia of Archaeal and Bacterial Type Strains, Phase II (KMG-II): from individual species to whole genera.</title>
        <authorList>
            <person name="Goeker M."/>
        </authorList>
    </citation>
    <scope>NUCLEOTIDE SEQUENCE [LARGE SCALE GENOMIC DNA]</scope>
    <source>
        <strain evidence="8 9">DSM 29329</strain>
    </source>
</reference>
<dbReference type="InterPro" id="IPR050189">
    <property type="entry name" value="MFS_Efflux_Transporters"/>
</dbReference>
<keyword evidence="4 6" id="KW-1133">Transmembrane helix</keyword>
<dbReference type="Pfam" id="PF07690">
    <property type="entry name" value="MFS_1"/>
    <property type="match status" value="2"/>
</dbReference>
<feature type="transmembrane region" description="Helical" evidence="6">
    <location>
        <begin position="258"/>
        <end position="276"/>
    </location>
</feature>
<evidence type="ECO:0000313" key="8">
    <source>
        <dbReference type="EMBL" id="PTX46701.1"/>
    </source>
</evidence>
<feature type="transmembrane region" description="Helical" evidence="6">
    <location>
        <begin position="91"/>
        <end position="117"/>
    </location>
</feature>
<dbReference type="AlphaFoldDB" id="A0A2T6ASA9"/>
<dbReference type="InterPro" id="IPR020846">
    <property type="entry name" value="MFS_dom"/>
</dbReference>
<evidence type="ECO:0000259" key="7">
    <source>
        <dbReference type="PROSITE" id="PS50850"/>
    </source>
</evidence>
<keyword evidence="2" id="KW-1003">Cell membrane</keyword>
<evidence type="ECO:0000256" key="4">
    <source>
        <dbReference type="ARBA" id="ARBA00022989"/>
    </source>
</evidence>
<dbReference type="InterPro" id="IPR036259">
    <property type="entry name" value="MFS_trans_sf"/>
</dbReference>
<dbReference type="InterPro" id="IPR011701">
    <property type="entry name" value="MFS"/>
</dbReference>
<evidence type="ECO:0000256" key="1">
    <source>
        <dbReference type="ARBA" id="ARBA00004651"/>
    </source>
</evidence>
<protein>
    <submittedName>
        <fullName evidence="8">DHA1 family inner membrane transport protein</fullName>
    </submittedName>
</protein>
<dbReference type="Proteomes" id="UP000244069">
    <property type="component" value="Unassembled WGS sequence"/>
</dbReference>
<accession>A0A2T6ASA9</accession>
<comment type="subcellular location">
    <subcellularLocation>
        <location evidence="1">Cell membrane</location>
        <topology evidence="1">Multi-pass membrane protein</topology>
    </subcellularLocation>
</comment>
<feature type="transmembrane region" description="Helical" evidence="6">
    <location>
        <begin position="310"/>
        <end position="330"/>
    </location>
</feature>
<dbReference type="EMBL" id="QBKN01000015">
    <property type="protein sequence ID" value="PTX46701.1"/>
    <property type="molecule type" value="Genomic_DNA"/>
</dbReference>
<sequence>MTDQTAEIGQPAAGKADKEISARAVLVALAMGGFAIGTTEFAAMALVPNFAADLGVSEARAADAISGYALGVVVGAPLLAVGAAKVRKRLLLIWLMLAFAVFNTLSAMAPSFGLFVFSRFLSGLPHGAYFGVAALVAASVVPRHKRASAVARVFVGLTIATTIGVPAASWLSQYVGWRAGFVIVGALALATAFAVYLKAPRTPADPNANPMRELGALGNRQVLLTLLTGAVGFGGFFAVYTYIASTVTSTLGGSETQVALMLMVAGIGMTIFNLLMGSLADKSLNATAFVAFGGGAAVLALFPAAAYGGLWTMALAVFFMSTLGGVSTVMQTRLMNVAGDAQQLAASLHHAAFNMANALGPFLAARAIAAGHDFPVAGYVGAGLSIAGFILYAITLWDARRSGIE</sequence>
<dbReference type="PROSITE" id="PS50850">
    <property type="entry name" value="MFS"/>
    <property type="match status" value="1"/>
</dbReference>
<evidence type="ECO:0000256" key="2">
    <source>
        <dbReference type="ARBA" id="ARBA00022475"/>
    </source>
</evidence>
<dbReference type="RefSeq" id="WP_107977190.1">
    <property type="nucleotide sequence ID" value="NZ_BMEZ01000016.1"/>
</dbReference>
<feature type="transmembrane region" description="Helical" evidence="6">
    <location>
        <begin position="65"/>
        <end position="84"/>
    </location>
</feature>
<evidence type="ECO:0000256" key="5">
    <source>
        <dbReference type="ARBA" id="ARBA00023136"/>
    </source>
</evidence>
<feature type="transmembrane region" description="Helical" evidence="6">
    <location>
        <begin position="24"/>
        <end position="45"/>
    </location>
</feature>
<feature type="transmembrane region" description="Helical" evidence="6">
    <location>
        <begin position="123"/>
        <end position="141"/>
    </location>
</feature>
<feature type="transmembrane region" description="Helical" evidence="6">
    <location>
        <begin position="283"/>
        <end position="304"/>
    </location>
</feature>
<dbReference type="Gene3D" id="1.20.1250.20">
    <property type="entry name" value="MFS general substrate transporter like domains"/>
    <property type="match status" value="2"/>
</dbReference>
<proteinExistence type="predicted"/>
<feature type="transmembrane region" description="Helical" evidence="6">
    <location>
        <begin position="351"/>
        <end position="370"/>
    </location>
</feature>
<dbReference type="GO" id="GO:0022857">
    <property type="term" value="F:transmembrane transporter activity"/>
    <property type="evidence" value="ECO:0007669"/>
    <property type="project" value="InterPro"/>
</dbReference>
<feature type="transmembrane region" description="Helical" evidence="6">
    <location>
        <begin position="222"/>
        <end position="243"/>
    </location>
</feature>
<feature type="domain" description="Major facilitator superfamily (MFS) profile" evidence="7">
    <location>
        <begin position="25"/>
        <end position="400"/>
    </location>
</feature>
<feature type="transmembrane region" description="Helical" evidence="6">
    <location>
        <begin position="177"/>
        <end position="197"/>
    </location>
</feature>
<dbReference type="GO" id="GO:0005886">
    <property type="term" value="C:plasma membrane"/>
    <property type="evidence" value="ECO:0007669"/>
    <property type="project" value="UniProtKB-SubCell"/>
</dbReference>
<dbReference type="PANTHER" id="PTHR43124:SF3">
    <property type="entry name" value="CHLORAMPHENICOL EFFLUX PUMP RV0191"/>
    <property type="match status" value="1"/>
</dbReference>
<dbReference type="PANTHER" id="PTHR43124">
    <property type="entry name" value="PURINE EFFLUX PUMP PBUE"/>
    <property type="match status" value="1"/>
</dbReference>
<gene>
    <name evidence="8" type="ORF">C8N44_11568</name>
</gene>
<name>A0A2T6ASA9_9RHOB</name>
<evidence type="ECO:0000256" key="6">
    <source>
        <dbReference type="SAM" id="Phobius"/>
    </source>
</evidence>
<keyword evidence="3 6" id="KW-0812">Transmembrane</keyword>
<dbReference type="SUPFAM" id="SSF103473">
    <property type="entry name" value="MFS general substrate transporter"/>
    <property type="match status" value="1"/>
</dbReference>
<keyword evidence="9" id="KW-1185">Reference proteome</keyword>
<evidence type="ECO:0000256" key="3">
    <source>
        <dbReference type="ARBA" id="ARBA00022692"/>
    </source>
</evidence>
<dbReference type="OrthoDB" id="9788453at2"/>
<dbReference type="CDD" id="cd17324">
    <property type="entry name" value="MFS_NepI_like"/>
    <property type="match status" value="1"/>
</dbReference>
<organism evidence="8 9">
    <name type="scientific">Allosediminivita pacifica</name>
    <dbReference type="NCBI Taxonomy" id="1267769"/>
    <lineage>
        <taxon>Bacteria</taxon>
        <taxon>Pseudomonadati</taxon>
        <taxon>Pseudomonadota</taxon>
        <taxon>Alphaproteobacteria</taxon>
        <taxon>Rhodobacterales</taxon>
        <taxon>Paracoccaceae</taxon>
        <taxon>Allosediminivita</taxon>
    </lineage>
</organism>
<evidence type="ECO:0000313" key="9">
    <source>
        <dbReference type="Proteomes" id="UP000244069"/>
    </source>
</evidence>